<evidence type="ECO:0000256" key="2">
    <source>
        <dbReference type="ARBA" id="ARBA00009760"/>
    </source>
</evidence>
<evidence type="ECO:0000256" key="8">
    <source>
        <dbReference type="RuleBase" id="RU004455"/>
    </source>
</evidence>
<dbReference type="eggNOG" id="KOG1599">
    <property type="taxonomic scope" value="Eukaryota"/>
</dbReference>
<dbReference type="Gene3D" id="3.10.270.10">
    <property type="entry name" value="Urate Oxidase"/>
    <property type="match status" value="1"/>
</dbReference>
<feature type="active site" description="Charge relay system" evidence="6">
    <location>
        <position position="9"/>
    </location>
</feature>
<dbReference type="AlphaFoldDB" id="G3AKA9"/>
<sequence>MLISSTYGKSNVKFLKVHRIDETKHNIIEANVEVLLRGSFDIAYTKGDNTPIVPTDTVKNTILVLAQKENTWPIERFAATLVNHFVNKYEQVGGVEVKIVENSWSRIGDHPHSFQHEGPETRRTVLDYEKASGKLQLASSINGLTLLKSTGSMFYGYNVCDFTTLKPTYDRILSTDVDVSWRYDPDMISTLGLIEKYADSGLFDDAYTKARNTTLDIFCEEKSASVQATMYNMSQKILQLVKEVADVSYELPNKHYILYDLKWKGIDNDVLFYPSPDPNGLIKCTVGRN</sequence>
<evidence type="ECO:0000256" key="6">
    <source>
        <dbReference type="PIRSR" id="PIRSR000241-1"/>
    </source>
</evidence>
<dbReference type="PANTHER" id="PTHR42874:SF1">
    <property type="entry name" value="URICASE"/>
    <property type="match status" value="1"/>
</dbReference>
<reference evidence="9 10" key="1">
    <citation type="journal article" date="2011" name="Proc. Natl. Acad. Sci. U.S.A.">
        <title>Comparative genomics of xylose-fermenting fungi for enhanced biofuel production.</title>
        <authorList>
            <person name="Wohlbach D.J."/>
            <person name="Kuo A."/>
            <person name="Sato T.K."/>
            <person name="Potts K.M."/>
            <person name="Salamov A.A."/>
            <person name="LaButti K.M."/>
            <person name="Sun H."/>
            <person name="Clum A."/>
            <person name="Pangilinan J.L."/>
            <person name="Lindquist E.A."/>
            <person name="Lucas S."/>
            <person name="Lapidus A."/>
            <person name="Jin M."/>
            <person name="Gunawan C."/>
            <person name="Balan V."/>
            <person name="Dale B.E."/>
            <person name="Jeffries T.W."/>
            <person name="Zinkel R."/>
            <person name="Barry K.W."/>
            <person name="Grigoriev I.V."/>
            <person name="Gasch A.P."/>
        </authorList>
    </citation>
    <scope>NUCLEOTIDE SEQUENCE [LARGE SCALE GENOMIC DNA]</scope>
    <source>
        <strain evidence="10">NRRL Y-27907 / 11-Y1</strain>
    </source>
</reference>
<feature type="binding site" evidence="7">
    <location>
        <position position="154"/>
    </location>
    <ligand>
        <name>urate</name>
        <dbReference type="ChEBI" id="CHEBI:17775"/>
    </ligand>
</feature>
<evidence type="ECO:0000256" key="5">
    <source>
        <dbReference type="PIRNR" id="PIRNR000241"/>
    </source>
</evidence>
<organism evidence="10">
    <name type="scientific">Spathaspora passalidarum (strain NRRL Y-27907 / 11-Y1)</name>
    <dbReference type="NCBI Taxonomy" id="619300"/>
    <lineage>
        <taxon>Eukaryota</taxon>
        <taxon>Fungi</taxon>
        <taxon>Dikarya</taxon>
        <taxon>Ascomycota</taxon>
        <taxon>Saccharomycotina</taxon>
        <taxon>Pichiomycetes</taxon>
        <taxon>Debaryomycetaceae</taxon>
        <taxon>Spathaspora</taxon>
    </lineage>
</organism>
<protein>
    <recommendedName>
        <fullName evidence="5 8">Uricase</fullName>
        <ecNumber evidence="5 8">1.7.3.3</ecNumber>
    </recommendedName>
    <alternativeName>
        <fullName evidence="5">Urate oxidase</fullName>
    </alternativeName>
</protein>
<dbReference type="PROSITE" id="PS00366">
    <property type="entry name" value="URICASE"/>
    <property type="match status" value="1"/>
</dbReference>
<gene>
    <name evidence="9" type="ORF">SPAPADRAFT_136352</name>
</gene>
<feature type="binding site" evidence="7">
    <location>
        <position position="253"/>
    </location>
    <ligand>
        <name>urate</name>
        <dbReference type="ChEBI" id="CHEBI:17775"/>
    </ligand>
</feature>
<dbReference type="GO" id="GO:0005777">
    <property type="term" value="C:peroxisome"/>
    <property type="evidence" value="ECO:0007669"/>
    <property type="project" value="UniProtKB-SubCell"/>
</dbReference>
<dbReference type="OMA" id="ATMYKMS"/>
<dbReference type="OrthoDB" id="9992118at2759"/>
<dbReference type="RefSeq" id="XP_007375083.1">
    <property type="nucleotide sequence ID" value="XM_007375021.1"/>
</dbReference>
<dbReference type="SUPFAM" id="SSF55620">
    <property type="entry name" value="Tetrahydrobiopterin biosynthesis enzymes-like"/>
    <property type="match status" value="2"/>
</dbReference>
<dbReference type="InterPro" id="IPR019842">
    <property type="entry name" value="Uricase_CS"/>
</dbReference>
<dbReference type="STRING" id="619300.G3AKA9"/>
<dbReference type="InterPro" id="IPR002042">
    <property type="entry name" value="Uricase"/>
</dbReference>
<feature type="binding site" evidence="7">
    <location>
        <position position="55"/>
    </location>
    <ligand>
        <name>5-hydroxyisourate</name>
        <dbReference type="ChEBI" id="CHEBI:18072"/>
    </ligand>
</feature>
<dbReference type="UniPathway" id="UPA00394">
    <property type="reaction ID" value="UER00650"/>
</dbReference>
<dbReference type="KEGG" id="spaa:SPAPADRAFT_136352"/>
<evidence type="ECO:0000256" key="1">
    <source>
        <dbReference type="ARBA" id="ARBA00004831"/>
    </source>
</evidence>
<comment type="function">
    <text evidence="5 8">Catalyzes the oxidation of uric acid to 5-hydroxyisourate, which is further processed to form (S)-allantoin.</text>
</comment>
<comment type="pathway">
    <text evidence="1 5">Purine metabolism; urate degradation; (S)-allantoin from urate: step 1/3.</text>
</comment>
<dbReference type="NCBIfam" id="TIGR03383">
    <property type="entry name" value="urate_oxi"/>
    <property type="match status" value="1"/>
</dbReference>
<feature type="binding site" evidence="7">
    <location>
        <position position="56"/>
    </location>
    <ligand>
        <name>5-hydroxyisourate</name>
        <dbReference type="ChEBI" id="CHEBI:18072"/>
    </ligand>
</feature>
<feature type="binding site" evidence="7">
    <location>
        <position position="154"/>
    </location>
    <ligand>
        <name>5-hydroxyisourate</name>
        <dbReference type="ChEBI" id="CHEBI:18072"/>
    </ligand>
</feature>
<proteinExistence type="inferred from homology"/>
<accession>G3AKA9</accession>
<dbReference type="EC" id="1.7.3.3" evidence="5 8"/>
<dbReference type="Pfam" id="PF01014">
    <property type="entry name" value="Uricase"/>
    <property type="match status" value="2"/>
</dbReference>
<feature type="binding site" evidence="7">
    <location>
        <position position="253"/>
    </location>
    <ligand>
        <name>O2</name>
        <dbReference type="ChEBI" id="CHEBI:15379"/>
    </ligand>
</feature>
<feature type="binding site" evidence="7">
    <location>
        <position position="56"/>
    </location>
    <ligand>
        <name>urate</name>
        <dbReference type="ChEBI" id="CHEBI:17775"/>
    </ligand>
</feature>
<comment type="catalytic activity">
    <reaction evidence="5 8">
        <text>urate + O2 + H2O = 5-hydroxyisourate + H2O2</text>
        <dbReference type="Rhea" id="RHEA:21368"/>
        <dbReference type="ChEBI" id="CHEBI:15377"/>
        <dbReference type="ChEBI" id="CHEBI:15379"/>
        <dbReference type="ChEBI" id="CHEBI:16240"/>
        <dbReference type="ChEBI" id="CHEBI:17775"/>
        <dbReference type="ChEBI" id="CHEBI:18072"/>
        <dbReference type="EC" id="1.7.3.3"/>
    </reaction>
</comment>
<comment type="similarity">
    <text evidence="2 5 8">Belongs to the uricase family.</text>
</comment>
<feature type="binding site" evidence="7">
    <location>
        <position position="226"/>
    </location>
    <ligand>
        <name>5-hydroxyisourate</name>
        <dbReference type="ChEBI" id="CHEBI:18072"/>
    </ligand>
</feature>
<feature type="binding site" evidence="7">
    <location>
        <position position="55"/>
    </location>
    <ligand>
        <name>O2</name>
        <dbReference type="ChEBI" id="CHEBI:15379"/>
    </ligand>
</feature>
<feature type="active site" description="Charge relay system" evidence="6">
    <location>
        <position position="55"/>
    </location>
</feature>
<evidence type="ECO:0000313" key="10">
    <source>
        <dbReference type="Proteomes" id="UP000000709"/>
    </source>
</evidence>
<dbReference type="HOGENOM" id="CLU_048151_0_0_1"/>
<feature type="active site" description="Charge relay system" evidence="6">
    <location>
        <position position="255"/>
    </location>
</feature>
<dbReference type="GO" id="GO:0019628">
    <property type="term" value="P:urate catabolic process"/>
    <property type="evidence" value="ECO:0007669"/>
    <property type="project" value="UniProtKB-UniPathway"/>
</dbReference>
<feature type="binding site" evidence="7">
    <location>
        <position position="227"/>
    </location>
    <ligand>
        <name>urate</name>
        <dbReference type="ChEBI" id="CHEBI:17775"/>
    </ligand>
</feature>
<dbReference type="PIRSF" id="PIRSF000241">
    <property type="entry name" value="Urate_oxidase"/>
    <property type="match status" value="1"/>
</dbReference>
<keyword evidence="5" id="KW-0576">Peroxisome</keyword>
<feature type="binding site" evidence="7">
    <location>
        <position position="226"/>
    </location>
    <ligand>
        <name>urate</name>
        <dbReference type="ChEBI" id="CHEBI:17775"/>
    </ligand>
</feature>
<feature type="binding site" evidence="7">
    <location>
        <position position="227"/>
    </location>
    <ligand>
        <name>5-hydroxyisourate</name>
        <dbReference type="ChEBI" id="CHEBI:18072"/>
    </ligand>
</feature>
<dbReference type="GO" id="GO:0006145">
    <property type="term" value="P:purine nucleobase catabolic process"/>
    <property type="evidence" value="ECO:0007669"/>
    <property type="project" value="TreeGrafter"/>
</dbReference>
<dbReference type="GeneID" id="18869960"/>
<evidence type="ECO:0000256" key="7">
    <source>
        <dbReference type="PIRSR" id="PIRSR000241-2"/>
    </source>
</evidence>
<dbReference type="InParanoid" id="G3AKA9"/>
<feature type="binding site" evidence="7">
    <location>
        <position position="55"/>
    </location>
    <ligand>
        <name>urate</name>
        <dbReference type="ChEBI" id="CHEBI:17775"/>
    </ligand>
</feature>
<name>G3AKA9_SPAPN</name>
<feature type="binding site" evidence="7">
    <location>
        <position position="171"/>
    </location>
    <ligand>
        <name>5-hydroxyisourate</name>
        <dbReference type="ChEBI" id="CHEBI:18072"/>
    </ligand>
</feature>
<keyword evidence="4 5" id="KW-0560">Oxidoreductase</keyword>
<dbReference type="GO" id="GO:0004846">
    <property type="term" value="F:urate oxidase activity"/>
    <property type="evidence" value="ECO:0007669"/>
    <property type="project" value="UniProtKB-EC"/>
</dbReference>
<evidence type="ECO:0000256" key="3">
    <source>
        <dbReference type="ARBA" id="ARBA00022631"/>
    </source>
</evidence>
<dbReference type="PRINTS" id="PR00093">
    <property type="entry name" value="URICASE"/>
</dbReference>
<evidence type="ECO:0000313" key="9">
    <source>
        <dbReference type="EMBL" id="EGW33568.1"/>
    </source>
</evidence>
<keyword evidence="10" id="KW-1185">Reference proteome</keyword>
<dbReference type="PANTHER" id="PTHR42874">
    <property type="entry name" value="URICASE"/>
    <property type="match status" value="1"/>
</dbReference>
<dbReference type="EMBL" id="GL996501">
    <property type="protein sequence ID" value="EGW33568.1"/>
    <property type="molecule type" value="Genomic_DNA"/>
</dbReference>
<evidence type="ECO:0000256" key="4">
    <source>
        <dbReference type="ARBA" id="ARBA00023002"/>
    </source>
</evidence>
<comment type="subcellular location">
    <subcellularLocation>
        <location evidence="5">Peroxisome</location>
    </subcellularLocation>
</comment>
<keyword evidence="3 5" id="KW-0659">Purine metabolism</keyword>
<dbReference type="Proteomes" id="UP000000709">
    <property type="component" value="Unassembled WGS sequence"/>
</dbReference>
<feature type="binding site" evidence="7">
    <location>
        <position position="171"/>
    </location>
    <ligand>
        <name>urate</name>
        <dbReference type="ChEBI" id="CHEBI:17775"/>
    </ligand>
</feature>
<feature type="binding site" evidence="7">
    <location>
        <position position="253"/>
    </location>
    <ligand>
        <name>5-hydroxyisourate</name>
        <dbReference type="ChEBI" id="CHEBI:18072"/>
    </ligand>
</feature>